<dbReference type="EMBL" id="SJPU01000003">
    <property type="protein sequence ID" value="TWU10738.1"/>
    <property type="molecule type" value="Genomic_DNA"/>
</dbReference>
<evidence type="ECO:0000256" key="1">
    <source>
        <dbReference type="SAM" id="Phobius"/>
    </source>
</evidence>
<evidence type="ECO:0000313" key="3">
    <source>
        <dbReference type="Proteomes" id="UP000319908"/>
    </source>
</evidence>
<evidence type="ECO:0000313" key="2">
    <source>
        <dbReference type="EMBL" id="TWU10738.1"/>
    </source>
</evidence>
<comment type="caution">
    <text evidence="2">The sequence shown here is derived from an EMBL/GenBank/DDBJ whole genome shotgun (WGS) entry which is preliminary data.</text>
</comment>
<name>A0A5C6BFC7_9BACT</name>
<gene>
    <name evidence="2" type="ORF">Poly21_46440</name>
</gene>
<feature type="transmembrane region" description="Helical" evidence="1">
    <location>
        <begin position="250"/>
        <end position="271"/>
    </location>
</feature>
<keyword evidence="3" id="KW-1185">Reference proteome</keyword>
<keyword evidence="1" id="KW-1133">Transmembrane helix</keyword>
<sequence length="332" mass="37333">MRIPLSEFVWRTHSVAKFLLFPLRLAVGYGLSPRILGYIAIAMLVILRITIGFHFLTEGTEKVRQGNWSAKPFFANAKGPFASEFRQMVWDYDGATRLDPHQTMVIWATYRENIANHFGFDDKQKALAQDNYITAVEQYEYVIELDANAIEEYTLGLDRIAKLDADPVRDGVSSLGGQREMVRKELNSLVSATLQQIDMIWENYETAQNQLATDEQLAQHSPYKLVRPRLAMMDTSVIDRIVPYFDMITGWLLILGLFTPVAALAVGAFLFSVFLSQFPPTTGPGSSNYQLIESLACFLLAATGAGRFAGLDFFLHLIVRKVYGPDEAARTV</sequence>
<feature type="transmembrane region" description="Helical" evidence="1">
    <location>
        <begin position="291"/>
        <end position="315"/>
    </location>
</feature>
<dbReference type="AlphaFoldDB" id="A0A5C6BFC7"/>
<dbReference type="Proteomes" id="UP000319908">
    <property type="component" value="Unassembled WGS sequence"/>
</dbReference>
<protein>
    <submittedName>
        <fullName evidence="2">DoxX</fullName>
    </submittedName>
</protein>
<keyword evidence="1" id="KW-0472">Membrane</keyword>
<reference evidence="2 3" key="1">
    <citation type="journal article" date="2020" name="Antonie Van Leeuwenhoek">
        <title>Rhodopirellula heiligendammensis sp. nov., Rhodopirellula pilleata sp. nov., and Rhodopirellula solitaria sp. nov. isolated from natural or artificial marine surfaces in Northern Germany and California, USA, and emended description of the genus Rhodopirellula.</title>
        <authorList>
            <person name="Kallscheuer N."/>
            <person name="Wiegand S."/>
            <person name="Jogler M."/>
            <person name="Boedeker C."/>
            <person name="Peeters S.H."/>
            <person name="Rast P."/>
            <person name="Heuer A."/>
            <person name="Jetten M.S.M."/>
            <person name="Rohde M."/>
            <person name="Jogler C."/>
        </authorList>
    </citation>
    <scope>NUCLEOTIDE SEQUENCE [LARGE SCALE GENOMIC DNA]</scope>
    <source>
        <strain evidence="2 3">Poly21</strain>
    </source>
</reference>
<proteinExistence type="predicted"/>
<organism evidence="2 3">
    <name type="scientific">Allorhodopirellula heiligendammensis</name>
    <dbReference type="NCBI Taxonomy" id="2714739"/>
    <lineage>
        <taxon>Bacteria</taxon>
        <taxon>Pseudomonadati</taxon>
        <taxon>Planctomycetota</taxon>
        <taxon>Planctomycetia</taxon>
        <taxon>Pirellulales</taxon>
        <taxon>Pirellulaceae</taxon>
        <taxon>Allorhodopirellula</taxon>
    </lineage>
</organism>
<keyword evidence="1" id="KW-0812">Transmembrane</keyword>
<feature type="transmembrane region" description="Helical" evidence="1">
    <location>
        <begin position="35"/>
        <end position="56"/>
    </location>
</feature>
<accession>A0A5C6BFC7</accession>